<dbReference type="InterPro" id="IPR036116">
    <property type="entry name" value="FN3_sf"/>
</dbReference>
<dbReference type="PANTHER" id="PTHR33607">
    <property type="entry name" value="ENDONUCLEASE-1"/>
    <property type="match status" value="1"/>
</dbReference>
<dbReference type="InterPro" id="IPR026444">
    <property type="entry name" value="Secre_tail"/>
</dbReference>
<dbReference type="NCBIfam" id="TIGR04183">
    <property type="entry name" value="Por_Secre_tail"/>
    <property type="match status" value="1"/>
</dbReference>
<dbReference type="EMBL" id="BAABCB010000015">
    <property type="protein sequence ID" value="GAA4242602.1"/>
    <property type="molecule type" value="Genomic_DNA"/>
</dbReference>
<dbReference type="PANTHER" id="PTHR33607:SF2">
    <property type="entry name" value="ENDONUCLEASE-1"/>
    <property type="match status" value="1"/>
</dbReference>
<name>A0ABP8CRW7_9FLAO</name>
<keyword evidence="4" id="KW-0378">Hydrolase</keyword>
<comment type="similarity">
    <text evidence="1">Belongs to the EndA/NucM nuclease family.</text>
</comment>
<dbReference type="InterPro" id="IPR044925">
    <property type="entry name" value="His-Me_finger_sf"/>
</dbReference>
<evidence type="ECO:0000313" key="7">
    <source>
        <dbReference type="Proteomes" id="UP001501682"/>
    </source>
</evidence>
<organism evidence="6 7">
    <name type="scientific">Winogradskyella damuponensis</name>
    <dbReference type="NCBI Taxonomy" id="943939"/>
    <lineage>
        <taxon>Bacteria</taxon>
        <taxon>Pseudomonadati</taxon>
        <taxon>Bacteroidota</taxon>
        <taxon>Flavobacteriia</taxon>
        <taxon>Flavobacteriales</taxon>
        <taxon>Flavobacteriaceae</taxon>
        <taxon>Winogradskyella</taxon>
    </lineage>
</organism>
<proteinExistence type="inferred from homology"/>
<dbReference type="RefSeq" id="WP_344713518.1">
    <property type="nucleotide sequence ID" value="NZ_BAABCB010000015.1"/>
</dbReference>
<keyword evidence="3" id="KW-0732">Signal</keyword>
<evidence type="ECO:0000313" key="6">
    <source>
        <dbReference type="EMBL" id="GAA4242602.1"/>
    </source>
</evidence>
<sequence>MKHIYIIIIALFTLSFSFAQIPSNYYDSANGLSGFELKTQLKSIISNGHTARTYDQLYDGSGVSGSNGYVDTHSDVPVSSGNIYENDGTVLDFYSENPTGADPYNFTHNVDEGGNQNSEGDCYNREHLVPQSSFNSNYPMQSDIHHVIPTDCRVNNYRGSYPFGNVGSANLTSQNGSKRGTSAMPGYSGIVFEPIDEFKGDIARALLYFATRYESTVDGYTSFDMFNGTEDQVFFPWAIEVLLDWHNNVDPVDQRERDRNNAAYDFQGNANPFVDHPEYADMIWNPTSDTEAPTNPTNLTASNPTDNSITLSWTASSDNIGVISYDIYIDGTFAFSSGNTSAVATGLIAATNYCFTVKAKDAANNESGFSNQDCETTTDNGTIGGSDCLTETFENLDTSIGSYSTVSWIGDEGGTWTATDARTDQEINMTPAITIKDGVLTLPTTSGGIGALTVTTKRAFSGSDGTFNLNVNGTFVGTIAYSGTEQTITIPNINIENSVSIVIDDNSASDNRVIFDDLTYTCYTELSTDEFNTTKVKIHPNPIKNSLTVDLKSNTDTDIEIYDILGKRVFKKNISKTSHLNLQDLKTGIYIVRITQGNSTVTKKLVKQ</sequence>
<evidence type="ECO:0000256" key="4">
    <source>
        <dbReference type="ARBA" id="ARBA00022801"/>
    </source>
</evidence>
<accession>A0ABP8CRW7</accession>
<protein>
    <recommendedName>
        <fullName evidence="5">Fibronectin type-III domain-containing protein</fullName>
    </recommendedName>
</protein>
<reference evidence="7" key="1">
    <citation type="journal article" date="2019" name="Int. J. Syst. Evol. Microbiol.">
        <title>The Global Catalogue of Microorganisms (GCM) 10K type strain sequencing project: providing services to taxonomists for standard genome sequencing and annotation.</title>
        <authorList>
            <consortium name="The Broad Institute Genomics Platform"/>
            <consortium name="The Broad Institute Genome Sequencing Center for Infectious Disease"/>
            <person name="Wu L."/>
            <person name="Ma J."/>
        </authorList>
    </citation>
    <scope>NUCLEOTIDE SEQUENCE [LARGE SCALE GENOMIC DNA]</scope>
    <source>
        <strain evidence="7">JCM 17633</strain>
    </source>
</reference>
<dbReference type="CDD" id="cd00063">
    <property type="entry name" value="FN3"/>
    <property type="match status" value="1"/>
</dbReference>
<dbReference type="Pfam" id="PF18962">
    <property type="entry name" value="Por_Secre_tail"/>
    <property type="match status" value="1"/>
</dbReference>
<dbReference type="PROSITE" id="PS50853">
    <property type="entry name" value="FN3"/>
    <property type="match status" value="1"/>
</dbReference>
<dbReference type="Proteomes" id="UP001501682">
    <property type="component" value="Unassembled WGS sequence"/>
</dbReference>
<keyword evidence="2" id="KW-0540">Nuclease</keyword>
<gene>
    <name evidence="6" type="ORF">GCM10022292_13570</name>
</gene>
<dbReference type="Pfam" id="PF04231">
    <property type="entry name" value="Endonuclease_1"/>
    <property type="match status" value="1"/>
</dbReference>
<dbReference type="Gene3D" id="2.60.40.10">
    <property type="entry name" value="Immunoglobulins"/>
    <property type="match status" value="1"/>
</dbReference>
<evidence type="ECO:0000256" key="3">
    <source>
        <dbReference type="ARBA" id="ARBA00022729"/>
    </source>
</evidence>
<evidence type="ECO:0000256" key="2">
    <source>
        <dbReference type="ARBA" id="ARBA00022722"/>
    </source>
</evidence>
<dbReference type="Pfam" id="PF00041">
    <property type="entry name" value="fn3"/>
    <property type="match status" value="1"/>
</dbReference>
<dbReference type="InterPro" id="IPR007346">
    <property type="entry name" value="Endonuclease-I"/>
</dbReference>
<dbReference type="SUPFAM" id="SSF54060">
    <property type="entry name" value="His-Me finger endonucleases"/>
    <property type="match status" value="1"/>
</dbReference>
<dbReference type="SUPFAM" id="SSF49265">
    <property type="entry name" value="Fibronectin type III"/>
    <property type="match status" value="1"/>
</dbReference>
<feature type="domain" description="Fibronectin type-III" evidence="5">
    <location>
        <begin position="295"/>
        <end position="381"/>
    </location>
</feature>
<dbReference type="SMART" id="SM00060">
    <property type="entry name" value="FN3"/>
    <property type="match status" value="1"/>
</dbReference>
<keyword evidence="7" id="KW-1185">Reference proteome</keyword>
<dbReference type="InterPro" id="IPR013783">
    <property type="entry name" value="Ig-like_fold"/>
</dbReference>
<evidence type="ECO:0000259" key="5">
    <source>
        <dbReference type="PROSITE" id="PS50853"/>
    </source>
</evidence>
<dbReference type="InterPro" id="IPR003961">
    <property type="entry name" value="FN3_dom"/>
</dbReference>
<evidence type="ECO:0000256" key="1">
    <source>
        <dbReference type="ARBA" id="ARBA00006429"/>
    </source>
</evidence>
<comment type="caution">
    <text evidence="6">The sequence shown here is derived from an EMBL/GenBank/DDBJ whole genome shotgun (WGS) entry which is preliminary data.</text>
</comment>